<evidence type="ECO:0000256" key="1">
    <source>
        <dbReference type="ARBA" id="ARBA00022679"/>
    </source>
</evidence>
<dbReference type="InterPro" id="IPR006282">
    <property type="entry name" value="Thi_PPkinase"/>
</dbReference>
<keyword evidence="8" id="KW-1185">Reference proteome</keyword>
<evidence type="ECO:0000256" key="5">
    <source>
        <dbReference type="NCBIfam" id="TIGR01378"/>
    </source>
</evidence>
<evidence type="ECO:0000259" key="6">
    <source>
        <dbReference type="SMART" id="SM00983"/>
    </source>
</evidence>
<gene>
    <name evidence="7" type="ORF">GGR05_004062</name>
</gene>
<evidence type="ECO:0000256" key="2">
    <source>
        <dbReference type="ARBA" id="ARBA00022741"/>
    </source>
</evidence>
<keyword evidence="3 7" id="KW-0418">Kinase</keyword>
<dbReference type="InterPro" id="IPR007371">
    <property type="entry name" value="TPK_catalytic"/>
</dbReference>
<dbReference type="NCBIfam" id="TIGR01378">
    <property type="entry name" value="thi_PPkinase"/>
    <property type="match status" value="1"/>
</dbReference>
<dbReference type="EMBL" id="JACIDO010000013">
    <property type="protein sequence ID" value="MBB3937893.1"/>
    <property type="molecule type" value="Genomic_DNA"/>
</dbReference>
<dbReference type="PANTHER" id="PTHR41299:SF1">
    <property type="entry name" value="THIAMINE PYROPHOSPHOKINASE"/>
    <property type="match status" value="1"/>
</dbReference>
<evidence type="ECO:0000313" key="7">
    <source>
        <dbReference type="EMBL" id="MBB3937893.1"/>
    </source>
</evidence>
<dbReference type="GO" id="GO:0005524">
    <property type="term" value="F:ATP binding"/>
    <property type="evidence" value="ECO:0007669"/>
    <property type="project" value="UniProtKB-KW"/>
</dbReference>
<organism evidence="7 8">
    <name type="scientific">Aureimonas phyllosphaerae</name>
    <dbReference type="NCBI Taxonomy" id="1166078"/>
    <lineage>
        <taxon>Bacteria</taxon>
        <taxon>Pseudomonadati</taxon>
        <taxon>Pseudomonadota</taxon>
        <taxon>Alphaproteobacteria</taxon>
        <taxon>Hyphomicrobiales</taxon>
        <taxon>Aurantimonadaceae</taxon>
        <taxon>Aureimonas</taxon>
    </lineage>
</organism>
<evidence type="ECO:0000313" key="8">
    <source>
        <dbReference type="Proteomes" id="UP000531216"/>
    </source>
</evidence>
<evidence type="ECO:0000256" key="3">
    <source>
        <dbReference type="ARBA" id="ARBA00022777"/>
    </source>
</evidence>
<dbReference type="SMART" id="SM00983">
    <property type="entry name" value="TPK_B1_binding"/>
    <property type="match status" value="1"/>
</dbReference>
<dbReference type="InterPro" id="IPR053149">
    <property type="entry name" value="TPK"/>
</dbReference>
<reference evidence="7 8" key="1">
    <citation type="submission" date="2020-08" db="EMBL/GenBank/DDBJ databases">
        <title>Genomic Encyclopedia of Type Strains, Phase IV (KMG-IV): sequencing the most valuable type-strain genomes for metagenomic binning, comparative biology and taxonomic classification.</title>
        <authorList>
            <person name="Goeker M."/>
        </authorList>
    </citation>
    <scope>NUCLEOTIDE SEQUENCE [LARGE SCALE GENOMIC DNA]</scope>
    <source>
        <strain evidence="7 8">DSM 25024</strain>
    </source>
</reference>
<dbReference type="CDD" id="cd07995">
    <property type="entry name" value="TPK"/>
    <property type="match status" value="1"/>
</dbReference>
<dbReference type="InterPro" id="IPR036759">
    <property type="entry name" value="TPK_catalytic_sf"/>
</dbReference>
<comment type="caution">
    <text evidence="7">The sequence shown here is derived from an EMBL/GenBank/DDBJ whole genome shotgun (WGS) entry which is preliminary data.</text>
</comment>
<keyword evidence="2" id="KW-0547">Nucleotide-binding</keyword>
<dbReference type="Proteomes" id="UP000531216">
    <property type="component" value="Unassembled WGS sequence"/>
</dbReference>
<dbReference type="PANTHER" id="PTHR41299">
    <property type="entry name" value="THIAMINE PYROPHOSPHOKINASE"/>
    <property type="match status" value="1"/>
</dbReference>
<dbReference type="Pfam" id="PF04263">
    <property type="entry name" value="TPK_catalytic"/>
    <property type="match status" value="1"/>
</dbReference>
<protein>
    <recommendedName>
        <fullName evidence="5">Thiamine diphosphokinase</fullName>
        <ecNumber evidence="5">2.7.6.2</ecNumber>
    </recommendedName>
</protein>
<dbReference type="SUPFAM" id="SSF63999">
    <property type="entry name" value="Thiamin pyrophosphokinase, catalytic domain"/>
    <property type="match status" value="1"/>
</dbReference>
<keyword evidence="4" id="KW-0067">ATP-binding</keyword>
<dbReference type="GO" id="GO:0009229">
    <property type="term" value="P:thiamine diphosphate biosynthetic process"/>
    <property type="evidence" value="ECO:0007669"/>
    <property type="project" value="InterPro"/>
</dbReference>
<proteinExistence type="predicted"/>
<accession>A0A7W6FW64</accession>
<dbReference type="EC" id="2.7.6.2" evidence="5"/>
<dbReference type="Pfam" id="PF04265">
    <property type="entry name" value="TPK_B1_binding"/>
    <property type="match status" value="1"/>
</dbReference>
<dbReference type="InterPro" id="IPR007373">
    <property type="entry name" value="Thiamin_PyroPKinase_B1-bd"/>
</dbReference>
<feature type="domain" description="Thiamin pyrophosphokinase thiamin-binding" evidence="6">
    <location>
        <begin position="136"/>
        <end position="200"/>
    </location>
</feature>
<keyword evidence="1 7" id="KW-0808">Transferase</keyword>
<sequence>MSRFTILLAGPIHASARLLAEVRGTRTIAADAGIAHAATLALSPELWVGDFDSHEGEDPVDVPRHEWPRDKDRTDGEIAISEAFERGASSVLLVGAFGGRTDHVFSHLVVALRESAAGRPVTMFDGREWAFPLAAGRQAFASEPGAQFSILKFSDLRGLTIEGARFPLDRADIAFSSILTQSNEAIGQEVTIDLADGRAVFLLQADPARR</sequence>
<dbReference type="RefSeq" id="WP_090966573.1">
    <property type="nucleotide sequence ID" value="NZ_FOOA01000032.1"/>
</dbReference>
<dbReference type="GO" id="GO:0004788">
    <property type="term" value="F:thiamine diphosphokinase activity"/>
    <property type="evidence" value="ECO:0007669"/>
    <property type="project" value="UniProtKB-UniRule"/>
</dbReference>
<dbReference type="AlphaFoldDB" id="A0A7W6FW64"/>
<name>A0A7W6FW64_9HYPH</name>
<dbReference type="OrthoDB" id="9804377at2"/>
<dbReference type="GO" id="GO:0016301">
    <property type="term" value="F:kinase activity"/>
    <property type="evidence" value="ECO:0007669"/>
    <property type="project" value="UniProtKB-KW"/>
</dbReference>
<evidence type="ECO:0000256" key="4">
    <source>
        <dbReference type="ARBA" id="ARBA00022840"/>
    </source>
</evidence>
<dbReference type="Gene3D" id="3.40.50.10240">
    <property type="entry name" value="Thiamin pyrophosphokinase, catalytic domain"/>
    <property type="match status" value="1"/>
</dbReference>
<dbReference type="GO" id="GO:0030975">
    <property type="term" value="F:thiamine binding"/>
    <property type="evidence" value="ECO:0007669"/>
    <property type="project" value="InterPro"/>
</dbReference>
<dbReference type="GO" id="GO:0006772">
    <property type="term" value="P:thiamine metabolic process"/>
    <property type="evidence" value="ECO:0007669"/>
    <property type="project" value="UniProtKB-UniRule"/>
</dbReference>